<reference evidence="3" key="1">
    <citation type="submission" date="2015-10" db="EMBL/GenBank/DDBJ databases">
        <title>Bioinformatic analysis of the first complete genome sequence of Lactobacillus kunkeei strain MP2, an Apis mellifera gut isolate.</title>
        <authorList>
            <person name="Asenjo F."/>
            <person name="Olmos A."/>
            <person name="Henriquez-Piskulich P."/>
            <person name="Aldea P."/>
            <person name="Ugalde J.A."/>
            <person name="Trombert A.N."/>
        </authorList>
    </citation>
    <scope>NUCLEOTIDE SEQUENCE [LARGE SCALE GENOMIC DNA]</scope>
    <source>
        <strain evidence="3">MP2</strain>
    </source>
</reference>
<sequence>MDKNAKKILVLSIEMIAYRIATSIKIIICGIAVTKFAFKITCNDIASLSMLNIPHRTDSKNHTKKAPRMFLCMLRFPILLIPGHSFYHVIKI</sequence>
<feature type="transmembrane region" description="Helical" evidence="1">
    <location>
        <begin position="16"/>
        <end position="38"/>
    </location>
</feature>
<protein>
    <submittedName>
        <fullName evidence="2">Uncharacterized protein</fullName>
    </submittedName>
</protein>
<evidence type="ECO:0000313" key="3">
    <source>
        <dbReference type="Proteomes" id="UP000067203"/>
    </source>
</evidence>
<gene>
    <name evidence="2" type="ORF">APS55_02790</name>
</gene>
<dbReference type="Proteomes" id="UP000067203">
    <property type="component" value="Chromosome"/>
</dbReference>
<keyword evidence="1" id="KW-0812">Transmembrane</keyword>
<proteinExistence type="predicted"/>
<name>A0AAC8WBJ2_9LACO</name>
<keyword evidence="1" id="KW-0472">Membrane</keyword>
<keyword evidence="1" id="KW-1133">Transmembrane helix</keyword>
<feature type="transmembrane region" description="Helical" evidence="1">
    <location>
        <begin position="69"/>
        <end position="90"/>
    </location>
</feature>
<dbReference type="KEGG" id="lku:APS55_02790"/>
<dbReference type="EMBL" id="CP012920">
    <property type="protein sequence ID" value="ALJ31220.1"/>
    <property type="molecule type" value="Genomic_DNA"/>
</dbReference>
<evidence type="ECO:0000313" key="2">
    <source>
        <dbReference type="EMBL" id="ALJ31220.1"/>
    </source>
</evidence>
<evidence type="ECO:0000256" key="1">
    <source>
        <dbReference type="SAM" id="Phobius"/>
    </source>
</evidence>
<organism evidence="2 3">
    <name type="scientific">Apilactobacillus kunkeei</name>
    <dbReference type="NCBI Taxonomy" id="148814"/>
    <lineage>
        <taxon>Bacteria</taxon>
        <taxon>Bacillati</taxon>
        <taxon>Bacillota</taxon>
        <taxon>Bacilli</taxon>
        <taxon>Lactobacillales</taxon>
        <taxon>Lactobacillaceae</taxon>
        <taxon>Apilactobacillus</taxon>
    </lineage>
</organism>
<accession>A0AAC8WBJ2</accession>
<reference evidence="2 3" key="2">
    <citation type="journal article" date="2016" name="PeerJ">
        <title>Genome sequencing and analysis of the first complete genome of Lactobacillus kunkeei strain MP2, an Apis mellifera gut isolate.</title>
        <authorList>
            <person name="Asenjo F."/>
            <person name="Olmos A."/>
            <person name="Henriquez-Piskulich P."/>
            <person name="Polanco V."/>
            <person name="Aldea P."/>
            <person name="Ugalde J.A."/>
            <person name="Trombert A.N."/>
        </authorList>
    </citation>
    <scope>NUCLEOTIDE SEQUENCE [LARGE SCALE GENOMIC DNA]</scope>
    <source>
        <strain evidence="2 3">MP2</strain>
    </source>
</reference>
<dbReference type="AlphaFoldDB" id="A0AAC8WBJ2"/>